<dbReference type="EMBL" id="JNFP01000015">
    <property type="protein sequence ID" value="KIA64203.1"/>
    <property type="molecule type" value="Genomic_DNA"/>
</dbReference>
<proteinExistence type="predicted"/>
<dbReference type="GO" id="GO:0003677">
    <property type="term" value="F:DNA binding"/>
    <property type="evidence" value="ECO:0007669"/>
    <property type="project" value="UniProtKB-KW"/>
</dbReference>
<keyword evidence="2 5" id="KW-0238">DNA-binding</keyword>
<dbReference type="Gene3D" id="1.10.10.60">
    <property type="entry name" value="Homeodomain-like"/>
    <property type="match status" value="1"/>
</dbReference>
<comment type="caution">
    <text evidence="5">The sequence shown here is derived from an EMBL/GenBank/DDBJ whole genome shotgun (WGS) entry which is preliminary data.</text>
</comment>
<dbReference type="PROSITE" id="PS01124">
    <property type="entry name" value="HTH_ARAC_FAMILY_2"/>
    <property type="match status" value="1"/>
</dbReference>
<reference evidence="5 6" key="1">
    <citation type="journal article" date="2014" name="Int. J. Syst. Evol. Microbiol.">
        <title>Nocardia vulneris sp. nov., isolated from wounds of human patients in North America.</title>
        <authorList>
            <person name="Lasker B.A."/>
            <person name="Bell M."/>
            <person name="Klenk H.P."/>
            <person name="Sproer C."/>
            <person name="Schumann C."/>
            <person name="Schumann P."/>
            <person name="Brown J.M."/>
        </authorList>
    </citation>
    <scope>NUCLEOTIDE SEQUENCE [LARGE SCALE GENOMIC DNA]</scope>
    <source>
        <strain evidence="5 6">W9851</strain>
    </source>
</reference>
<dbReference type="RefSeq" id="WP_043670083.1">
    <property type="nucleotide sequence ID" value="NZ_BDCI01000017.1"/>
</dbReference>
<evidence type="ECO:0000313" key="5">
    <source>
        <dbReference type="EMBL" id="KIA64203.1"/>
    </source>
</evidence>
<protein>
    <submittedName>
        <fullName evidence="5">DNA-binding protein</fullName>
    </submittedName>
</protein>
<accession>A0ABR4ZFN5</accession>
<dbReference type="InterPro" id="IPR050204">
    <property type="entry name" value="AraC_XylS_family_regulators"/>
</dbReference>
<dbReference type="Proteomes" id="UP000031364">
    <property type="component" value="Unassembled WGS sequence"/>
</dbReference>
<evidence type="ECO:0000256" key="2">
    <source>
        <dbReference type="ARBA" id="ARBA00023125"/>
    </source>
</evidence>
<dbReference type="Pfam" id="PF12833">
    <property type="entry name" value="HTH_18"/>
    <property type="match status" value="1"/>
</dbReference>
<keyword evidence="1" id="KW-0805">Transcription regulation</keyword>
<evidence type="ECO:0000259" key="4">
    <source>
        <dbReference type="PROSITE" id="PS01124"/>
    </source>
</evidence>
<evidence type="ECO:0000256" key="1">
    <source>
        <dbReference type="ARBA" id="ARBA00023015"/>
    </source>
</evidence>
<dbReference type="SMART" id="SM00342">
    <property type="entry name" value="HTH_ARAC"/>
    <property type="match status" value="1"/>
</dbReference>
<dbReference type="InterPro" id="IPR018060">
    <property type="entry name" value="HTH_AraC"/>
</dbReference>
<sequence length="313" mass="34050">MRTLSFDSHNLGAIEEFLNSAYTTMSIGNGSPQDASAQIRRDMLGAVSLDQLDLGFDMSYDADPLERVCLCAVQTGAIEETYRDVGTDVFRPGEVGLLTPPDLPYRGTIRTARYSITMFAPALLSRVCDPLGEPVRFTGHKPTGAAATRRLNRAIEHLQEVAADSAAPPSALVAATLTDYLAATVLDTLPTTVVTDPTATDRRDAHPDVVRRAVAYIETHLAEDIAVADIATAAFVSVRALQLAFRKHLDTTPLALLRRLRLAAAHEQLRAALPGEHVTVTTVAYQWGFTHSGRFAIEYKRVYGQHPSQTLHS</sequence>
<keyword evidence="3" id="KW-0804">Transcription</keyword>
<evidence type="ECO:0000256" key="3">
    <source>
        <dbReference type="ARBA" id="ARBA00023163"/>
    </source>
</evidence>
<dbReference type="InterPro" id="IPR009057">
    <property type="entry name" value="Homeodomain-like_sf"/>
</dbReference>
<evidence type="ECO:0000313" key="6">
    <source>
        <dbReference type="Proteomes" id="UP000031364"/>
    </source>
</evidence>
<dbReference type="PANTHER" id="PTHR46796:SF12">
    <property type="entry name" value="HTH-TYPE DNA-BINDING TRANSCRIPTIONAL ACTIVATOR EUTR"/>
    <property type="match status" value="1"/>
</dbReference>
<organism evidence="5 6">
    <name type="scientific">Nocardia vulneris</name>
    <dbReference type="NCBI Taxonomy" id="1141657"/>
    <lineage>
        <taxon>Bacteria</taxon>
        <taxon>Bacillati</taxon>
        <taxon>Actinomycetota</taxon>
        <taxon>Actinomycetes</taxon>
        <taxon>Mycobacteriales</taxon>
        <taxon>Nocardiaceae</taxon>
        <taxon>Nocardia</taxon>
    </lineage>
</organism>
<gene>
    <name evidence="5" type="ORF">FG87_14665</name>
</gene>
<dbReference type="PANTHER" id="PTHR46796">
    <property type="entry name" value="HTH-TYPE TRANSCRIPTIONAL ACTIVATOR RHAS-RELATED"/>
    <property type="match status" value="1"/>
</dbReference>
<dbReference type="SUPFAM" id="SSF46689">
    <property type="entry name" value="Homeodomain-like"/>
    <property type="match status" value="2"/>
</dbReference>
<feature type="domain" description="HTH araC/xylS-type" evidence="4">
    <location>
        <begin position="211"/>
        <end position="313"/>
    </location>
</feature>
<name>A0ABR4ZFN5_9NOCA</name>
<keyword evidence="6" id="KW-1185">Reference proteome</keyword>